<dbReference type="AlphaFoldDB" id="A0A7W9QAI1"/>
<comment type="caution">
    <text evidence="1">The sequence shown here is derived from an EMBL/GenBank/DDBJ whole genome shotgun (WGS) entry which is preliminary data.</text>
</comment>
<sequence>MRTFGDRDVLCISAAAAADQIIDENTRSTMYELGIPGQLGNALVVSSSIPHEGLVTLSEHYPYGGSPVASRSTGDYLWLASAVGGDVCLDGTTGGVFFVKPDYEPPVSRINTSLERFVECMFVIEREVLSEEVPNDPESYARLLNEIIGLTSATDSEAFPGDAMFWQQVIDSYLQELAG</sequence>
<name>A0A7W9QAI1_9ACTN</name>
<evidence type="ECO:0000313" key="1">
    <source>
        <dbReference type="EMBL" id="MBB5936605.1"/>
    </source>
</evidence>
<evidence type="ECO:0000313" key="2">
    <source>
        <dbReference type="Proteomes" id="UP000588098"/>
    </source>
</evidence>
<reference evidence="1 2" key="1">
    <citation type="submission" date="2020-08" db="EMBL/GenBank/DDBJ databases">
        <title>Genomic Encyclopedia of Type Strains, Phase III (KMG-III): the genomes of soil and plant-associated and newly described type strains.</title>
        <authorList>
            <person name="Whitman W."/>
        </authorList>
    </citation>
    <scope>NUCLEOTIDE SEQUENCE [LARGE SCALE GENOMIC DNA]</scope>
    <source>
        <strain evidence="1 2">CECT 8305</strain>
    </source>
</reference>
<organism evidence="1 2">
    <name type="scientific">Streptomyces zagrosensis</name>
    <dbReference type="NCBI Taxonomy" id="1042984"/>
    <lineage>
        <taxon>Bacteria</taxon>
        <taxon>Bacillati</taxon>
        <taxon>Actinomycetota</taxon>
        <taxon>Actinomycetes</taxon>
        <taxon>Kitasatosporales</taxon>
        <taxon>Streptomycetaceae</taxon>
        <taxon>Streptomyces</taxon>
    </lineage>
</organism>
<dbReference type="EMBL" id="JACHJL010000008">
    <property type="protein sequence ID" value="MBB5936605.1"/>
    <property type="molecule type" value="Genomic_DNA"/>
</dbReference>
<keyword evidence="2" id="KW-1185">Reference proteome</keyword>
<dbReference type="Proteomes" id="UP000588098">
    <property type="component" value="Unassembled WGS sequence"/>
</dbReference>
<protein>
    <recommendedName>
        <fullName evidence="3">SUKH-4 immunity protein</fullName>
    </recommendedName>
</protein>
<dbReference type="InterPro" id="IPR025851">
    <property type="entry name" value="SUKH-4"/>
</dbReference>
<gene>
    <name evidence="1" type="ORF">FHS42_003680</name>
</gene>
<proteinExistence type="predicted"/>
<accession>A0A7W9QAI1</accession>
<evidence type="ECO:0008006" key="3">
    <source>
        <dbReference type="Google" id="ProtNLM"/>
    </source>
</evidence>
<dbReference type="Pfam" id="PF14435">
    <property type="entry name" value="SUKH-4"/>
    <property type="match status" value="1"/>
</dbReference>